<keyword evidence="6" id="KW-1185">Reference proteome</keyword>
<dbReference type="RefSeq" id="WP_098485331.1">
    <property type="nucleotide sequence ID" value="NZ_PDJI01000004.1"/>
</dbReference>
<name>A0A2A9EL51_9MICO</name>
<feature type="active site" description="Cysteine persulfide intermediate" evidence="4">
    <location>
        <position position="103"/>
    </location>
</feature>
<dbReference type="NCBIfam" id="TIGR03342">
    <property type="entry name" value="dsrC_tusE_dsvC"/>
    <property type="match status" value="1"/>
</dbReference>
<dbReference type="AlphaFoldDB" id="A0A2A9EL51"/>
<dbReference type="GO" id="GO:0097163">
    <property type="term" value="F:sulfur carrier activity"/>
    <property type="evidence" value="ECO:0007669"/>
    <property type="project" value="TreeGrafter"/>
</dbReference>
<dbReference type="PANTHER" id="PTHR37010:SF1">
    <property type="entry name" value="SULFURTRANSFERASE TUSE"/>
    <property type="match status" value="1"/>
</dbReference>
<dbReference type="SUPFAM" id="SSF69721">
    <property type="entry name" value="DsrC, the gamma subunit of dissimilatory sulfite reductase"/>
    <property type="match status" value="1"/>
</dbReference>
<sequence>MPVVEIGSRPVHVNEEGFLTEYDEWDEDIARALARQIGIEMTDAHWKVIRFLREDFRAQGETPTTRRVNTVGGVPVKEQFALFPKKPGRKMSYIAGLPKPHGCV</sequence>
<dbReference type="InterPro" id="IPR043163">
    <property type="entry name" value="DsrC-like_N"/>
</dbReference>
<dbReference type="InterPro" id="IPR042072">
    <property type="entry name" value="DsrC-like_C"/>
</dbReference>
<comment type="subcellular location">
    <subcellularLocation>
        <location evidence="1">Cytoplasm</location>
    </subcellularLocation>
</comment>
<comment type="caution">
    <text evidence="5">The sequence shown here is derived from an EMBL/GenBank/DDBJ whole genome shotgun (WGS) entry which is preliminary data.</text>
</comment>
<accession>A0A2A9EL51</accession>
<dbReference type="PANTHER" id="PTHR37010">
    <property type="entry name" value="SULFURTRANSFERASE TUSE"/>
    <property type="match status" value="1"/>
</dbReference>
<dbReference type="Pfam" id="PF04358">
    <property type="entry name" value="DsrC"/>
    <property type="match status" value="1"/>
</dbReference>
<reference evidence="5 6" key="1">
    <citation type="submission" date="2017-10" db="EMBL/GenBank/DDBJ databases">
        <title>Sequencing the genomes of 1000 actinobacteria strains.</title>
        <authorList>
            <person name="Klenk H.-P."/>
        </authorList>
    </citation>
    <scope>NUCLEOTIDE SEQUENCE [LARGE SCALE GENOMIC DNA]</scope>
    <source>
        <strain evidence="5 6">DSM 21838</strain>
    </source>
</reference>
<dbReference type="Gene3D" id="3.30.1420.10">
    <property type="match status" value="1"/>
</dbReference>
<evidence type="ECO:0000256" key="2">
    <source>
        <dbReference type="ARBA" id="ARBA00005718"/>
    </source>
</evidence>
<gene>
    <name evidence="5" type="ORF">ATJ97_1760</name>
</gene>
<evidence type="ECO:0000256" key="4">
    <source>
        <dbReference type="PIRSR" id="PIRSR006223-50"/>
    </source>
</evidence>
<dbReference type="InterPro" id="IPR025526">
    <property type="entry name" value="DsrC-like_dom_sf"/>
</dbReference>
<protein>
    <submittedName>
        <fullName evidence="5">tRNA 2-thiouridine synthesizing protein E</fullName>
    </submittedName>
</protein>
<dbReference type="EMBL" id="PDJI01000004">
    <property type="protein sequence ID" value="PFG39261.1"/>
    <property type="molecule type" value="Genomic_DNA"/>
</dbReference>
<organism evidence="5 6">
    <name type="scientific">Georgenia soli</name>
    <dbReference type="NCBI Taxonomy" id="638953"/>
    <lineage>
        <taxon>Bacteria</taxon>
        <taxon>Bacillati</taxon>
        <taxon>Actinomycetota</taxon>
        <taxon>Actinomycetes</taxon>
        <taxon>Micrococcales</taxon>
        <taxon>Bogoriellaceae</taxon>
        <taxon>Georgenia</taxon>
    </lineage>
</organism>
<dbReference type="GO" id="GO:0002143">
    <property type="term" value="P:tRNA wobble position uridine thiolation"/>
    <property type="evidence" value="ECO:0007669"/>
    <property type="project" value="TreeGrafter"/>
</dbReference>
<dbReference type="PIRSF" id="PIRSF006223">
    <property type="entry name" value="DsrC_TusE"/>
    <property type="match status" value="1"/>
</dbReference>
<proteinExistence type="inferred from homology"/>
<evidence type="ECO:0000313" key="5">
    <source>
        <dbReference type="EMBL" id="PFG39261.1"/>
    </source>
</evidence>
<keyword evidence="3" id="KW-0963">Cytoplasm</keyword>
<dbReference type="GO" id="GO:0005737">
    <property type="term" value="C:cytoplasm"/>
    <property type="evidence" value="ECO:0007669"/>
    <property type="project" value="UniProtKB-SubCell"/>
</dbReference>
<dbReference type="Proteomes" id="UP000222106">
    <property type="component" value="Unassembled WGS sequence"/>
</dbReference>
<evidence type="ECO:0000256" key="3">
    <source>
        <dbReference type="ARBA" id="ARBA00022490"/>
    </source>
</evidence>
<evidence type="ECO:0000313" key="6">
    <source>
        <dbReference type="Proteomes" id="UP000222106"/>
    </source>
</evidence>
<dbReference type="OrthoDB" id="9786347at2"/>
<dbReference type="InterPro" id="IPR007453">
    <property type="entry name" value="DsrC/TusE"/>
</dbReference>
<dbReference type="Gene3D" id="1.10.10.370">
    <property type="entry name" value="DsrC-like protein, C-terminal domain"/>
    <property type="match status" value="1"/>
</dbReference>
<comment type="similarity">
    <text evidence="2">Belongs to the DsrC/TusE family.</text>
</comment>
<evidence type="ECO:0000256" key="1">
    <source>
        <dbReference type="ARBA" id="ARBA00004496"/>
    </source>
</evidence>